<dbReference type="KEGG" id="vg:18501131"/>
<keyword evidence="2" id="KW-1185">Reference proteome</keyword>
<evidence type="ECO:0000313" key="1">
    <source>
        <dbReference type="EMBL" id="AGX01723.1"/>
    </source>
</evidence>
<evidence type="ECO:0000313" key="2">
    <source>
        <dbReference type="Proteomes" id="UP000204235"/>
    </source>
</evidence>
<name>W8D0E1_9CAUD</name>
<dbReference type="GeneID" id="18501131"/>
<protein>
    <submittedName>
        <fullName evidence="1">Uncharacterized protein</fullName>
    </submittedName>
</protein>
<sequence length="81" mass="9306">MEMHKTEMAANRGMYEALVEKFRVYRMKDLYGYNYSEFLLLPNDTAQMLIRDAIKASAAENKQDAAAAQLADELRKLEGNK</sequence>
<proteinExistence type="predicted"/>
<dbReference type="RefSeq" id="YP_009010054.1">
    <property type="nucleotide sequence ID" value="NC_023610.1"/>
</dbReference>
<organism evidence="1 2">
    <name type="scientific">Erwinia phage PhiEaH1</name>
    <dbReference type="NCBI Taxonomy" id="1401669"/>
    <lineage>
        <taxon>Viruses</taxon>
        <taxon>Duplodnaviria</taxon>
        <taxon>Heunggongvirae</taxon>
        <taxon>Uroviricota</taxon>
        <taxon>Caudoviricetes</taxon>
        <taxon>Chimalliviridae</taxon>
        <taxon>Iapetusvirus</taxon>
        <taxon>Iapetusvirus EaH1</taxon>
    </lineage>
</organism>
<accession>W8D0E1</accession>
<reference evidence="1 2" key="1">
    <citation type="journal article" date="2014" name="FEMS Microbiol. Lett.">
        <title>The genome of the Erwinia amylovora phage PhiEaH1 reveals greater diversity and broadens the applicability of phages for the treatment of fire blight.</title>
        <authorList>
            <person name="Meczker K."/>
            <person name="Domotor D."/>
            <person name="Vass J."/>
            <person name="Rakhely G."/>
            <person name="Schneider G."/>
            <person name="Kovacs T."/>
        </authorList>
    </citation>
    <scope>NUCLEOTIDE SEQUENCE [LARGE SCALE GENOMIC DNA]</scope>
</reference>
<dbReference type="EMBL" id="KF623294">
    <property type="protein sequence ID" value="AGX01723.1"/>
    <property type="molecule type" value="Genomic_DNA"/>
</dbReference>
<dbReference type="Proteomes" id="UP000204235">
    <property type="component" value="Segment"/>
</dbReference>